<protein>
    <submittedName>
        <fullName evidence="1">DinB family protein</fullName>
    </submittedName>
</protein>
<gene>
    <name evidence="1" type="ORF">ACFSDE_18800</name>
</gene>
<dbReference type="EMBL" id="JBHUGD010000004">
    <property type="protein sequence ID" value="MFD1948859.1"/>
    <property type="molecule type" value="Genomic_DNA"/>
</dbReference>
<comment type="caution">
    <text evidence="1">The sequence shown here is derived from an EMBL/GenBank/DDBJ whole genome shotgun (WGS) entry which is preliminary data.</text>
</comment>
<proteinExistence type="predicted"/>
<accession>A0ABW4TTL8</accession>
<keyword evidence="2" id="KW-1185">Reference proteome</keyword>
<dbReference type="InterPro" id="IPR007061">
    <property type="entry name" value="MST-like"/>
</dbReference>
<evidence type="ECO:0000313" key="2">
    <source>
        <dbReference type="Proteomes" id="UP001597351"/>
    </source>
</evidence>
<dbReference type="RefSeq" id="WP_343921567.1">
    <property type="nucleotide sequence ID" value="NZ_BAAAJT010000003.1"/>
</dbReference>
<sequence>MTVETAKGSLVRSLQIGRDAMLWKLEGASDYDVRRPLTPTGTNLLGLVKHLAYVELGYFVDTFGREMPVDTPWHDDVEGGVEDDPHADMVATAEESRDDVIDLYRLAWDHAGRTFRHLELGDTGRVPHWPEDRNEVTLHQMLVWVIAETHRHAGHADILRETLDGLAGHRPDVSNLPEDYDWEAHVARVEQVAQQFR</sequence>
<evidence type="ECO:0000313" key="1">
    <source>
        <dbReference type="EMBL" id="MFD1948859.1"/>
    </source>
</evidence>
<dbReference type="SUPFAM" id="SSF109854">
    <property type="entry name" value="DinB/YfiT-like putative metalloenzymes"/>
    <property type="match status" value="1"/>
</dbReference>
<organism evidence="1 2">
    <name type="scientific">Nocardioides aestuarii</name>
    <dbReference type="NCBI Taxonomy" id="252231"/>
    <lineage>
        <taxon>Bacteria</taxon>
        <taxon>Bacillati</taxon>
        <taxon>Actinomycetota</taxon>
        <taxon>Actinomycetes</taxon>
        <taxon>Propionibacteriales</taxon>
        <taxon>Nocardioidaceae</taxon>
        <taxon>Nocardioides</taxon>
    </lineage>
</organism>
<dbReference type="Proteomes" id="UP001597351">
    <property type="component" value="Unassembled WGS sequence"/>
</dbReference>
<dbReference type="Gene3D" id="1.20.120.450">
    <property type="entry name" value="dinb family like domain"/>
    <property type="match status" value="1"/>
</dbReference>
<reference evidence="2" key="1">
    <citation type="journal article" date="2019" name="Int. J. Syst. Evol. Microbiol.">
        <title>The Global Catalogue of Microorganisms (GCM) 10K type strain sequencing project: providing services to taxonomists for standard genome sequencing and annotation.</title>
        <authorList>
            <consortium name="The Broad Institute Genomics Platform"/>
            <consortium name="The Broad Institute Genome Sequencing Center for Infectious Disease"/>
            <person name="Wu L."/>
            <person name="Ma J."/>
        </authorList>
    </citation>
    <scope>NUCLEOTIDE SEQUENCE [LARGE SCALE GENOMIC DNA]</scope>
    <source>
        <strain evidence="2">CGMCC 1.12477</strain>
    </source>
</reference>
<dbReference type="Pfam" id="PF04978">
    <property type="entry name" value="MST"/>
    <property type="match status" value="1"/>
</dbReference>
<name>A0ABW4TTL8_9ACTN</name>
<dbReference type="InterPro" id="IPR034660">
    <property type="entry name" value="DinB/YfiT-like"/>
</dbReference>